<keyword evidence="2" id="KW-1185">Reference proteome</keyword>
<accession>A0A6A0A8D4</accession>
<dbReference type="Gene3D" id="1.25.10.10">
    <property type="entry name" value="Leucine-rich Repeat Variant"/>
    <property type="match status" value="1"/>
</dbReference>
<proteinExistence type="predicted"/>
<gene>
    <name evidence="1" type="ORF">HaLaN_26973</name>
</gene>
<evidence type="ECO:0000313" key="1">
    <source>
        <dbReference type="EMBL" id="GFH28474.1"/>
    </source>
</evidence>
<sequence>RENFLTSEADRTLTEMCRVCSETRVITALTASANHKSMHVRAKVASQLDGLMELNSGLARTLLASAPACLDRLFRTAAGFLEEGALETRTYGKRLIWAIKTSLASRPDFERLVAQLQPEALSRK</sequence>
<feature type="non-terminal residue" evidence="1">
    <location>
        <position position="124"/>
    </location>
</feature>
<reference evidence="1 2" key="1">
    <citation type="submission" date="2020-02" db="EMBL/GenBank/DDBJ databases">
        <title>Draft genome sequence of Haematococcus lacustris strain NIES-144.</title>
        <authorList>
            <person name="Morimoto D."/>
            <person name="Nakagawa S."/>
            <person name="Yoshida T."/>
            <person name="Sawayama S."/>
        </authorList>
    </citation>
    <scope>NUCLEOTIDE SEQUENCE [LARGE SCALE GENOMIC DNA]</scope>
    <source>
        <strain evidence="1 2">NIES-144</strain>
    </source>
</reference>
<dbReference type="AlphaFoldDB" id="A0A6A0A8D4"/>
<evidence type="ECO:0000313" key="2">
    <source>
        <dbReference type="Proteomes" id="UP000485058"/>
    </source>
</evidence>
<comment type="caution">
    <text evidence="1">The sequence shown here is derived from an EMBL/GenBank/DDBJ whole genome shotgun (WGS) entry which is preliminary data.</text>
</comment>
<organism evidence="1 2">
    <name type="scientific">Haematococcus lacustris</name>
    <name type="common">Green alga</name>
    <name type="synonym">Haematococcus pluvialis</name>
    <dbReference type="NCBI Taxonomy" id="44745"/>
    <lineage>
        <taxon>Eukaryota</taxon>
        <taxon>Viridiplantae</taxon>
        <taxon>Chlorophyta</taxon>
        <taxon>core chlorophytes</taxon>
        <taxon>Chlorophyceae</taxon>
        <taxon>CS clade</taxon>
        <taxon>Chlamydomonadales</taxon>
        <taxon>Haematococcaceae</taxon>
        <taxon>Haematococcus</taxon>
    </lineage>
</organism>
<dbReference type="EMBL" id="BLLF01003893">
    <property type="protein sequence ID" value="GFH28474.1"/>
    <property type="molecule type" value="Genomic_DNA"/>
</dbReference>
<feature type="non-terminal residue" evidence="1">
    <location>
        <position position="1"/>
    </location>
</feature>
<dbReference type="InterPro" id="IPR011989">
    <property type="entry name" value="ARM-like"/>
</dbReference>
<dbReference type="Proteomes" id="UP000485058">
    <property type="component" value="Unassembled WGS sequence"/>
</dbReference>
<protein>
    <submittedName>
        <fullName evidence="1">Uncharacterized protein ssa6</fullName>
    </submittedName>
</protein>
<name>A0A6A0A8D4_HAELA</name>